<accession>A0ABR7MXC5</accession>
<evidence type="ECO:0000256" key="2">
    <source>
        <dbReference type="ARBA" id="ARBA00022603"/>
    </source>
</evidence>
<keyword evidence="5" id="KW-0680">Restriction system</keyword>
<evidence type="ECO:0000256" key="1">
    <source>
        <dbReference type="ARBA" id="ARBA00006594"/>
    </source>
</evidence>
<protein>
    <submittedName>
        <fullName evidence="7">Site-specific DNA-methyltransferase</fullName>
    </submittedName>
</protein>
<keyword evidence="2" id="KW-0489">Methyltransferase</keyword>
<evidence type="ECO:0000256" key="3">
    <source>
        <dbReference type="ARBA" id="ARBA00022679"/>
    </source>
</evidence>
<dbReference type="EMBL" id="JACRSX010000001">
    <property type="protein sequence ID" value="MBC8561026.1"/>
    <property type="molecule type" value="Genomic_DNA"/>
</dbReference>
<evidence type="ECO:0000313" key="8">
    <source>
        <dbReference type="Proteomes" id="UP000606193"/>
    </source>
</evidence>
<dbReference type="SUPFAM" id="SSF53335">
    <property type="entry name" value="S-adenosyl-L-methionine-dependent methyltransferases"/>
    <property type="match status" value="1"/>
</dbReference>
<evidence type="ECO:0000259" key="6">
    <source>
        <dbReference type="Pfam" id="PF01555"/>
    </source>
</evidence>
<dbReference type="RefSeq" id="WP_249296790.1">
    <property type="nucleotide sequence ID" value="NZ_JACRSX010000001.1"/>
</dbReference>
<dbReference type="PIRSF" id="PIRSF015855">
    <property type="entry name" value="TypeIII_Mtase_mKpnI"/>
    <property type="match status" value="1"/>
</dbReference>
<keyword evidence="4" id="KW-0949">S-adenosyl-L-methionine</keyword>
<dbReference type="InterPro" id="IPR002052">
    <property type="entry name" value="DNA_methylase_N6_adenine_CS"/>
</dbReference>
<dbReference type="PRINTS" id="PR00506">
    <property type="entry name" value="D21N6MTFRASE"/>
</dbReference>
<dbReference type="Gene3D" id="3.40.50.150">
    <property type="entry name" value="Vaccinia Virus protein VP39"/>
    <property type="match status" value="1"/>
</dbReference>
<dbReference type="InterPro" id="IPR002941">
    <property type="entry name" value="DNA_methylase_N4/N6"/>
</dbReference>
<keyword evidence="8" id="KW-1185">Reference proteome</keyword>
<dbReference type="Proteomes" id="UP000606193">
    <property type="component" value="Unassembled WGS sequence"/>
</dbReference>
<proteinExistence type="inferred from homology"/>
<evidence type="ECO:0000313" key="7">
    <source>
        <dbReference type="EMBL" id="MBC8561026.1"/>
    </source>
</evidence>
<dbReference type="InterPro" id="IPR002295">
    <property type="entry name" value="N4/N6-MTase_EcoPI_Mod-like"/>
</dbReference>
<evidence type="ECO:0000256" key="5">
    <source>
        <dbReference type="ARBA" id="ARBA00022747"/>
    </source>
</evidence>
<dbReference type="Pfam" id="PF01555">
    <property type="entry name" value="N6_N4_Mtase"/>
    <property type="match status" value="1"/>
</dbReference>
<reference evidence="7 8" key="1">
    <citation type="submission" date="2020-08" db="EMBL/GenBank/DDBJ databases">
        <title>Genome public.</title>
        <authorList>
            <person name="Liu C."/>
            <person name="Sun Q."/>
        </authorList>
    </citation>
    <scope>NUCLEOTIDE SEQUENCE [LARGE SCALE GENOMIC DNA]</scope>
    <source>
        <strain evidence="7 8">NSJ-37</strain>
    </source>
</reference>
<feature type="domain" description="DNA methylase N-4/N-6" evidence="6">
    <location>
        <begin position="106"/>
        <end position="450"/>
    </location>
</feature>
<evidence type="ECO:0000256" key="4">
    <source>
        <dbReference type="ARBA" id="ARBA00022691"/>
    </source>
</evidence>
<dbReference type="InterPro" id="IPR029063">
    <property type="entry name" value="SAM-dependent_MTases_sf"/>
</dbReference>
<sequence length="594" mass="69429">MANLSQIKREKMLRFLETLKEQHSDDESLIALNQIEKELTSKKYGLVWEEHEEEVDVKMQTHIPVFTEDEGREIVGNPESEDYNFLLEGDNLHSLKLLEKTHKGKIDVIYIDPPYNTRNKDFKYDDNYVEKEDAFRHSKWLSFISKKLVIARKILKTSGVIFISIDDYEYAELQLLCDEIFGNINYITTFVWKVTGHTDNQDDITKNHEYILCYAKNKFFTKINSIVDPNIGEESKVNRNFAENSITKNGYKNPPSIIELPIGFPCEAECLHRDKMEAFDSFYKEATENKYISREMSKKYKAVYPIPIDDMDVEDYKLTHPCRVYSGWMNNGKLKKFISNKFQPIEDKGTQVKFYLSKNGVIYYRRDNRASHYVQTVLENMGTTETNKYMLENMGFSFDYPKPIELIKYLLSLYAPKDALILDFFAGSGTTGHAVMAHNLDTGDCWKYILCTNNENSICEEITYPRIKTVITGKRIDGTEYSEGIPANLKYYRTDFVAKDSEDLYDDLLNHIIEMIQLKYGVKVDNKKYVIIMDDDEMDAFEEDFEQYSDLKAVFLNQDVLLSTSQEQLLAEINTFIIPDCYFDFELREAGELW</sequence>
<gene>
    <name evidence="7" type="ORF">H8704_00020</name>
</gene>
<organism evidence="7 8">
    <name type="scientific">Jutongia huaianensis</name>
    <dbReference type="NCBI Taxonomy" id="2763668"/>
    <lineage>
        <taxon>Bacteria</taxon>
        <taxon>Bacillati</taxon>
        <taxon>Bacillota</taxon>
        <taxon>Clostridia</taxon>
        <taxon>Lachnospirales</taxon>
        <taxon>Lachnospiraceae</taxon>
        <taxon>Jutongia</taxon>
    </lineage>
</organism>
<keyword evidence="3" id="KW-0808">Transferase</keyword>
<name>A0ABR7MXC5_9FIRM</name>
<comment type="similarity">
    <text evidence="1">Belongs to the N(4)/N(6)-methyltransferase family.</text>
</comment>
<comment type="caution">
    <text evidence="7">The sequence shown here is derived from an EMBL/GenBank/DDBJ whole genome shotgun (WGS) entry which is preliminary data.</text>
</comment>
<dbReference type="PROSITE" id="PS00092">
    <property type="entry name" value="N6_MTASE"/>
    <property type="match status" value="1"/>
</dbReference>